<keyword evidence="4" id="KW-1185">Reference proteome</keyword>
<dbReference type="AlphaFoldDB" id="A0A0B1P7P1"/>
<dbReference type="Gene3D" id="3.10.590.10">
    <property type="entry name" value="ph1033 like domains"/>
    <property type="match status" value="1"/>
</dbReference>
<feature type="region of interest" description="Disordered" evidence="1">
    <location>
        <begin position="307"/>
        <end position="327"/>
    </location>
</feature>
<dbReference type="InterPro" id="IPR007275">
    <property type="entry name" value="YTH_domain"/>
</dbReference>
<feature type="compositionally biased region" description="Basic and acidic residues" evidence="1">
    <location>
        <begin position="315"/>
        <end position="324"/>
    </location>
</feature>
<dbReference type="Pfam" id="PF04146">
    <property type="entry name" value="YTH"/>
    <property type="match status" value="1"/>
</dbReference>
<proteinExistence type="predicted"/>
<evidence type="ECO:0000313" key="3">
    <source>
        <dbReference type="EMBL" id="KHJ33335.1"/>
    </source>
</evidence>
<dbReference type="PANTHER" id="PTHR12357">
    <property type="entry name" value="YTH YT521-B HOMOLOGY DOMAIN-CONTAINING"/>
    <property type="match status" value="1"/>
</dbReference>
<feature type="domain" description="YTH" evidence="2">
    <location>
        <begin position="184"/>
        <end position="381"/>
    </location>
</feature>
<evidence type="ECO:0000259" key="2">
    <source>
        <dbReference type="PROSITE" id="PS50882"/>
    </source>
</evidence>
<dbReference type="OMA" id="GFQSIGR"/>
<sequence>MKPLQSDGAQRSLDHLPGLCGNVQDRYNFLANQSQSAIVRGPPRKPHQSGHAIWIGNLPPNTDIMSLVRHVCKETHGLESLFLISKSNCAFANFQDEDACAIAHLRIHDSRFHSVRLVSRLRKSPSRVKSGTIEPTGKLATTESDIQHETSTSLHEGQTVTSGTEDQSETSKDASVGIKITPKDKFFVVKSLTVDDLELSVKNKIWATQSHNEKVLNEAFKTSDNVFLIFSANKSGEYFGYAKMTSPINDDPAAMIEFTPNAQSAKDPVPPKIILSPASGYVPKGRIIDDLNRGTVFWEVIRDGERDEEADEIESDKSTPEEPPPKIWGKPFEVEWISTVRLPFHRTRGLRNPWNSNREVKIARDGTELETSIGKRLVALFHRLPSPIPPPIQGMSLAMIGGYQQINPFST</sequence>
<evidence type="ECO:0000256" key="1">
    <source>
        <dbReference type="SAM" id="MobiDB-lite"/>
    </source>
</evidence>
<accession>A0A0B1P7P1</accession>
<gene>
    <name evidence="3" type="ORF">EV44_g6485</name>
</gene>
<feature type="compositionally biased region" description="Polar residues" evidence="1">
    <location>
        <begin position="139"/>
        <end position="165"/>
    </location>
</feature>
<protein>
    <submittedName>
        <fullName evidence="3">Putative rna-rbd</fullName>
    </submittedName>
</protein>
<dbReference type="GO" id="GO:1990247">
    <property type="term" value="F:N6-methyladenosine-containing RNA reader activity"/>
    <property type="evidence" value="ECO:0007669"/>
    <property type="project" value="TreeGrafter"/>
</dbReference>
<dbReference type="Pfam" id="PF25701">
    <property type="entry name" value="RRM_YTH1"/>
    <property type="match status" value="1"/>
</dbReference>
<feature type="region of interest" description="Disordered" evidence="1">
    <location>
        <begin position="126"/>
        <end position="175"/>
    </location>
</feature>
<comment type="caution">
    <text evidence="3">The sequence shown here is derived from an EMBL/GenBank/DDBJ whole genome shotgun (WGS) entry which is preliminary data.</text>
</comment>
<dbReference type="GO" id="GO:0005654">
    <property type="term" value="C:nucleoplasm"/>
    <property type="evidence" value="ECO:0007669"/>
    <property type="project" value="TreeGrafter"/>
</dbReference>
<dbReference type="PROSITE" id="PS50882">
    <property type="entry name" value="YTH"/>
    <property type="match status" value="1"/>
</dbReference>
<dbReference type="STRING" id="52586.A0A0B1P7P1"/>
<dbReference type="InterPro" id="IPR012677">
    <property type="entry name" value="Nucleotide-bd_a/b_plait_sf"/>
</dbReference>
<dbReference type="CDD" id="cd21134">
    <property type="entry name" value="YTH"/>
    <property type="match status" value="1"/>
</dbReference>
<reference evidence="3 4" key="1">
    <citation type="journal article" date="2014" name="BMC Genomics">
        <title>Adaptive genomic structural variation in the grape powdery mildew pathogen, Erysiphe necator.</title>
        <authorList>
            <person name="Jones L."/>
            <person name="Riaz S."/>
            <person name="Morales-Cruz A."/>
            <person name="Amrine K.C."/>
            <person name="McGuire B."/>
            <person name="Gubler W.D."/>
            <person name="Walker M.A."/>
            <person name="Cantu D."/>
        </authorList>
    </citation>
    <scope>NUCLEOTIDE SEQUENCE [LARGE SCALE GENOMIC DNA]</scope>
    <source>
        <strain evidence="4">c</strain>
    </source>
</reference>
<dbReference type="GO" id="GO:0003729">
    <property type="term" value="F:mRNA binding"/>
    <property type="evidence" value="ECO:0007669"/>
    <property type="project" value="TreeGrafter"/>
</dbReference>
<dbReference type="Proteomes" id="UP000030854">
    <property type="component" value="Unassembled WGS sequence"/>
</dbReference>
<dbReference type="GO" id="GO:0000398">
    <property type="term" value="P:mRNA splicing, via spliceosome"/>
    <property type="evidence" value="ECO:0007669"/>
    <property type="project" value="TreeGrafter"/>
</dbReference>
<dbReference type="InterPro" id="IPR045168">
    <property type="entry name" value="YTH_prot"/>
</dbReference>
<dbReference type="HOGENOM" id="CLU_011694_4_2_1"/>
<dbReference type="PANTHER" id="PTHR12357:SF3">
    <property type="entry name" value="YTH DOMAIN-CONTAINING PROTEIN 1"/>
    <property type="match status" value="1"/>
</dbReference>
<dbReference type="EMBL" id="JNVN01001496">
    <property type="protein sequence ID" value="KHJ33335.1"/>
    <property type="molecule type" value="Genomic_DNA"/>
</dbReference>
<name>A0A0B1P7P1_UNCNE</name>
<evidence type="ECO:0000313" key="4">
    <source>
        <dbReference type="Proteomes" id="UP000030854"/>
    </source>
</evidence>
<dbReference type="InterPro" id="IPR035979">
    <property type="entry name" value="RBD_domain_sf"/>
</dbReference>
<dbReference type="SUPFAM" id="SSF54928">
    <property type="entry name" value="RNA-binding domain, RBD"/>
    <property type="match status" value="1"/>
</dbReference>
<dbReference type="InterPro" id="IPR057720">
    <property type="entry name" value="RRM_YTH1"/>
</dbReference>
<dbReference type="GO" id="GO:0000381">
    <property type="term" value="P:regulation of alternative mRNA splicing, via spliceosome"/>
    <property type="evidence" value="ECO:0007669"/>
    <property type="project" value="TreeGrafter"/>
</dbReference>
<dbReference type="Gene3D" id="3.30.70.330">
    <property type="match status" value="1"/>
</dbReference>
<organism evidence="3 4">
    <name type="scientific">Uncinula necator</name>
    <name type="common">Grape powdery mildew</name>
    <dbReference type="NCBI Taxonomy" id="52586"/>
    <lineage>
        <taxon>Eukaryota</taxon>
        <taxon>Fungi</taxon>
        <taxon>Dikarya</taxon>
        <taxon>Ascomycota</taxon>
        <taxon>Pezizomycotina</taxon>
        <taxon>Leotiomycetes</taxon>
        <taxon>Erysiphales</taxon>
        <taxon>Erysiphaceae</taxon>
        <taxon>Erysiphe</taxon>
    </lineage>
</organism>